<dbReference type="AlphaFoldDB" id="A0A1I3HPU9"/>
<dbReference type="Proteomes" id="UP000199518">
    <property type="component" value="Unassembled WGS sequence"/>
</dbReference>
<dbReference type="OrthoDB" id="233178at2"/>
<proteinExistence type="predicted"/>
<accession>A0A1I3HPU9</accession>
<feature type="transmembrane region" description="Helical" evidence="1">
    <location>
        <begin position="102"/>
        <end position="122"/>
    </location>
</feature>
<dbReference type="STRING" id="1576369.SAMN05421753_108149"/>
<dbReference type="EMBL" id="FOQD01000008">
    <property type="protein sequence ID" value="SFI37786.1"/>
    <property type="molecule type" value="Genomic_DNA"/>
</dbReference>
<keyword evidence="1" id="KW-0812">Transmembrane</keyword>
<name>A0A1I3HPU9_9PLAN</name>
<keyword evidence="3" id="KW-1185">Reference proteome</keyword>
<dbReference type="RefSeq" id="WP_092050450.1">
    <property type="nucleotide sequence ID" value="NZ_FOQD01000008.1"/>
</dbReference>
<keyword evidence="1" id="KW-0472">Membrane</keyword>
<evidence type="ECO:0000313" key="3">
    <source>
        <dbReference type="Proteomes" id="UP000199518"/>
    </source>
</evidence>
<protein>
    <submittedName>
        <fullName evidence="2">Uncharacterized protein</fullName>
    </submittedName>
</protein>
<sequence>MDDAQALELIDAHLDDQDITLEQAESLKVWLRENPEHADRAFHRLFLHAFLRQRLQYSALPAPTGLVLAEQSHNSALAPQLDFISDDASLDLNVKKNSRPQWPVWLLSGVICLIVAASWLAFRVVTSPGVAAPQLCVYEGFDYPATEPPPFLGDGSKWPTTGGLQGLAGGSGWAEPWQETAPKVSVLVADTAANAWRASDMRKFGPLGYADSQGRVLQSSGIQMRTAAGPVSTTRRRVNVTSFPALMTDEQGVGRDGAILWLSMLAQSFDGRGLGSFAFLQLGSEVAGFRLGKLASVPSGNWSASGVFEGTEANFRWSDVPSGEAVFLVARITFRPGAEEVDVWIDPSLEAEPSVKETSLHLSLPDFRFQELSVSSRYTTDFDEIRLGATFRDVAPIR</sequence>
<gene>
    <name evidence="2" type="ORF">SAMN05421753_108149</name>
</gene>
<evidence type="ECO:0000256" key="1">
    <source>
        <dbReference type="SAM" id="Phobius"/>
    </source>
</evidence>
<organism evidence="2 3">
    <name type="scientific">Planctomicrobium piriforme</name>
    <dbReference type="NCBI Taxonomy" id="1576369"/>
    <lineage>
        <taxon>Bacteria</taxon>
        <taxon>Pseudomonadati</taxon>
        <taxon>Planctomycetota</taxon>
        <taxon>Planctomycetia</taxon>
        <taxon>Planctomycetales</taxon>
        <taxon>Planctomycetaceae</taxon>
        <taxon>Planctomicrobium</taxon>
    </lineage>
</organism>
<keyword evidence="1" id="KW-1133">Transmembrane helix</keyword>
<reference evidence="3" key="1">
    <citation type="submission" date="2016-10" db="EMBL/GenBank/DDBJ databases">
        <authorList>
            <person name="Varghese N."/>
            <person name="Submissions S."/>
        </authorList>
    </citation>
    <scope>NUCLEOTIDE SEQUENCE [LARGE SCALE GENOMIC DNA]</scope>
    <source>
        <strain evidence="3">DSM 26348</strain>
    </source>
</reference>
<evidence type="ECO:0000313" key="2">
    <source>
        <dbReference type="EMBL" id="SFI37786.1"/>
    </source>
</evidence>